<feature type="region of interest" description="Disordered" evidence="2">
    <location>
        <begin position="136"/>
        <end position="158"/>
    </location>
</feature>
<reference evidence="3" key="1">
    <citation type="journal article" date="2020" name="Stud. Mycol.">
        <title>101 Dothideomycetes genomes: a test case for predicting lifestyles and emergence of pathogens.</title>
        <authorList>
            <person name="Haridas S."/>
            <person name="Albert R."/>
            <person name="Binder M."/>
            <person name="Bloem J."/>
            <person name="Labutti K."/>
            <person name="Salamov A."/>
            <person name="Andreopoulos B."/>
            <person name="Baker S."/>
            <person name="Barry K."/>
            <person name="Bills G."/>
            <person name="Bluhm B."/>
            <person name="Cannon C."/>
            <person name="Castanera R."/>
            <person name="Culley D."/>
            <person name="Daum C."/>
            <person name="Ezra D."/>
            <person name="Gonzalez J."/>
            <person name="Henrissat B."/>
            <person name="Kuo A."/>
            <person name="Liang C."/>
            <person name="Lipzen A."/>
            <person name="Lutzoni F."/>
            <person name="Magnuson J."/>
            <person name="Mondo S."/>
            <person name="Nolan M."/>
            <person name="Ohm R."/>
            <person name="Pangilinan J."/>
            <person name="Park H.-J."/>
            <person name="Ramirez L."/>
            <person name="Alfaro M."/>
            <person name="Sun H."/>
            <person name="Tritt A."/>
            <person name="Yoshinaga Y."/>
            <person name="Zwiers L.-H."/>
            <person name="Turgeon B."/>
            <person name="Goodwin S."/>
            <person name="Spatafora J."/>
            <person name="Crous P."/>
            <person name="Grigoriev I."/>
        </authorList>
    </citation>
    <scope>NUCLEOTIDE SEQUENCE</scope>
    <source>
        <strain evidence="3">CBS 125425</strain>
    </source>
</reference>
<keyword evidence="1" id="KW-0175">Coiled coil</keyword>
<name>A0A9P4QW55_9PLEO</name>
<feature type="coiled-coil region" evidence="1">
    <location>
        <begin position="66"/>
        <end position="135"/>
    </location>
</feature>
<organism evidence="3 4">
    <name type="scientific">Polyplosphaeria fusca</name>
    <dbReference type="NCBI Taxonomy" id="682080"/>
    <lineage>
        <taxon>Eukaryota</taxon>
        <taxon>Fungi</taxon>
        <taxon>Dikarya</taxon>
        <taxon>Ascomycota</taxon>
        <taxon>Pezizomycotina</taxon>
        <taxon>Dothideomycetes</taxon>
        <taxon>Pleosporomycetidae</taxon>
        <taxon>Pleosporales</taxon>
        <taxon>Tetraplosphaeriaceae</taxon>
        <taxon>Polyplosphaeria</taxon>
    </lineage>
</organism>
<evidence type="ECO:0000256" key="1">
    <source>
        <dbReference type="SAM" id="Coils"/>
    </source>
</evidence>
<accession>A0A9P4QW55</accession>
<feature type="region of interest" description="Disordered" evidence="2">
    <location>
        <begin position="1"/>
        <end position="29"/>
    </location>
</feature>
<sequence length="184" mass="21589">MSYFLRSRGPTGGKMNADRVQKPPSKRLKTLPKQKKWLKEKESMQKTISTLTMENATLFNAKFTLRNDLNNLNSKLEATIKVQERIQAEYLERISEWQGVAAQMETLRDFWRKKYRESQQAAQDDKEELQALKDMVSSQKPIKREHPQTMPHPEIRIPKVVQKVRTLQNLLETQPRKNSNKLAI</sequence>
<dbReference type="EMBL" id="ML996181">
    <property type="protein sequence ID" value="KAF2732199.1"/>
    <property type="molecule type" value="Genomic_DNA"/>
</dbReference>
<comment type="caution">
    <text evidence="3">The sequence shown here is derived from an EMBL/GenBank/DDBJ whole genome shotgun (WGS) entry which is preliminary data.</text>
</comment>
<feature type="compositionally biased region" description="Basic and acidic residues" evidence="2">
    <location>
        <begin position="142"/>
        <end position="157"/>
    </location>
</feature>
<gene>
    <name evidence="3" type="ORF">EJ04DRAFT_608807</name>
</gene>
<evidence type="ECO:0000313" key="4">
    <source>
        <dbReference type="Proteomes" id="UP000799444"/>
    </source>
</evidence>
<dbReference type="AlphaFoldDB" id="A0A9P4QW55"/>
<proteinExistence type="predicted"/>
<keyword evidence="4" id="KW-1185">Reference proteome</keyword>
<evidence type="ECO:0000256" key="2">
    <source>
        <dbReference type="SAM" id="MobiDB-lite"/>
    </source>
</evidence>
<evidence type="ECO:0000313" key="3">
    <source>
        <dbReference type="EMBL" id="KAF2732199.1"/>
    </source>
</evidence>
<protein>
    <submittedName>
        <fullName evidence="3">Uncharacterized protein</fullName>
    </submittedName>
</protein>
<dbReference type="Proteomes" id="UP000799444">
    <property type="component" value="Unassembled WGS sequence"/>
</dbReference>